<proteinExistence type="predicted"/>
<keyword evidence="2" id="KW-1185">Reference proteome</keyword>
<protein>
    <submittedName>
        <fullName evidence="1">Uncharacterized protein</fullName>
    </submittedName>
</protein>
<sequence>MKDFGNLVGDKSGMFSRERFEGDRSEDWNDDVSFPHPADSLLSRLECATEDWNGSRIDMPPRWFLLDLAEHNVAVYAEALRMVALSLEEAAGSRIPGQETLEPWKAFHGRERCSDAEKLCHYWPLEHFLKEELCIA</sequence>
<evidence type="ECO:0000313" key="1">
    <source>
        <dbReference type="EMBL" id="WEW58202.1"/>
    </source>
</evidence>
<evidence type="ECO:0000313" key="2">
    <source>
        <dbReference type="Proteomes" id="UP001219355"/>
    </source>
</evidence>
<dbReference type="Proteomes" id="UP001219355">
    <property type="component" value="Chromosome 2"/>
</dbReference>
<organism evidence="1 2">
    <name type="scientific">Emydomyces testavorans</name>
    <dbReference type="NCBI Taxonomy" id="2070801"/>
    <lineage>
        <taxon>Eukaryota</taxon>
        <taxon>Fungi</taxon>
        <taxon>Dikarya</taxon>
        <taxon>Ascomycota</taxon>
        <taxon>Pezizomycotina</taxon>
        <taxon>Eurotiomycetes</taxon>
        <taxon>Eurotiomycetidae</taxon>
        <taxon>Onygenales</taxon>
        <taxon>Nannizziopsiaceae</taxon>
        <taxon>Emydomyces</taxon>
    </lineage>
</organism>
<dbReference type="EMBL" id="CP120628">
    <property type="protein sequence ID" value="WEW58202.1"/>
    <property type="molecule type" value="Genomic_DNA"/>
</dbReference>
<dbReference type="AlphaFoldDB" id="A0AAF0DGL7"/>
<name>A0AAF0DGL7_9EURO</name>
<reference evidence="1" key="1">
    <citation type="submission" date="2023-03" db="EMBL/GenBank/DDBJ databases">
        <title>Emydomyces testavorans Genome Sequence.</title>
        <authorList>
            <person name="Hoyer L."/>
        </authorList>
    </citation>
    <scope>NUCLEOTIDE SEQUENCE</scope>
    <source>
        <strain evidence="1">16-2883</strain>
    </source>
</reference>
<gene>
    <name evidence="1" type="ORF">PRK78_003670</name>
</gene>
<accession>A0AAF0DGL7</accession>